<dbReference type="InterPro" id="IPR027417">
    <property type="entry name" value="P-loop_NTPase"/>
</dbReference>
<evidence type="ECO:0000256" key="2">
    <source>
        <dbReference type="ARBA" id="ARBA00022801"/>
    </source>
</evidence>
<keyword evidence="4" id="KW-0067">ATP-binding</keyword>
<evidence type="ECO:0000259" key="6">
    <source>
        <dbReference type="PROSITE" id="PS51194"/>
    </source>
</evidence>
<evidence type="ECO:0000256" key="3">
    <source>
        <dbReference type="ARBA" id="ARBA00022806"/>
    </source>
</evidence>
<dbReference type="InterPro" id="IPR011545">
    <property type="entry name" value="DEAD/DEAH_box_helicase_dom"/>
</dbReference>
<dbReference type="GO" id="GO:0003676">
    <property type="term" value="F:nucleic acid binding"/>
    <property type="evidence" value="ECO:0007669"/>
    <property type="project" value="InterPro"/>
</dbReference>
<evidence type="ECO:0000259" key="5">
    <source>
        <dbReference type="PROSITE" id="PS51192"/>
    </source>
</evidence>
<sequence>MAASILGPPPLTLTGAITPERRAALLHPPQIIVATPQVIANDLLGRGFTLGGFSTIVFDEAHRAVGDYPYVAVGLANRDGPRARVLALTASPGSRKERIEAVWYNLDIEHFEYRTEDSPDVRPYIHDIGVETVTVPVPVEMRHLAILLRAAVARQMEVLRHYDLLPPGETSRRTLLTVGERLHRQLSVDRSRGSAAAPGLWAAVTAQAAAMKGQHAVELAESQGVEALRAFFERQDRPGRGRITPAQRAFLQDPDVLEVRRRIERTTLEHPKIAAAVWIVAEELRQRPNGRAIIFTQYRDTVDRLLLEFERLGSPAVRAGRFVGQATRTDDPGLSQKDQVALLDRFRAGEINVLVATSVAEEGLDVPATDLVVFYEPLPDVIRTIQRRGRTGRARAGRAIV</sequence>
<dbReference type="AlphaFoldDB" id="T0ZDN6"/>
<feature type="domain" description="Helicase ATP-binding" evidence="5">
    <location>
        <begin position="1"/>
        <end position="110"/>
    </location>
</feature>
<reference evidence="7" key="2">
    <citation type="journal article" date="2014" name="ISME J.">
        <title>Microbial stratification in low pH oxic and suboxic macroscopic growths along an acid mine drainage.</title>
        <authorList>
            <person name="Mendez-Garcia C."/>
            <person name="Mesa V."/>
            <person name="Sprenger R.R."/>
            <person name="Richter M."/>
            <person name="Diez M.S."/>
            <person name="Solano J."/>
            <person name="Bargiela R."/>
            <person name="Golyshina O.V."/>
            <person name="Manteca A."/>
            <person name="Ramos J.L."/>
            <person name="Gallego J.R."/>
            <person name="Llorente I."/>
            <person name="Martins Dos Santos V.A."/>
            <person name="Jensen O.N."/>
            <person name="Pelaez A.I."/>
            <person name="Sanchez J."/>
            <person name="Ferrer M."/>
        </authorList>
    </citation>
    <scope>NUCLEOTIDE SEQUENCE</scope>
</reference>
<keyword evidence="2" id="KW-0378">Hydrolase</keyword>
<dbReference type="EMBL" id="AUZY01008337">
    <property type="protein sequence ID" value="EQD46241.1"/>
    <property type="molecule type" value="Genomic_DNA"/>
</dbReference>
<feature type="non-terminal residue" evidence="7">
    <location>
        <position position="401"/>
    </location>
</feature>
<dbReference type="InterPro" id="IPR001650">
    <property type="entry name" value="Helicase_C-like"/>
</dbReference>
<comment type="caution">
    <text evidence="7">The sequence shown here is derived from an EMBL/GenBank/DDBJ whole genome shotgun (WGS) entry which is preliminary data.</text>
</comment>
<dbReference type="PROSITE" id="PS51192">
    <property type="entry name" value="HELICASE_ATP_BIND_1"/>
    <property type="match status" value="1"/>
</dbReference>
<dbReference type="Pfam" id="PF21210">
    <property type="entry name" value="RNA_helicase_helical"/>
    <property type="match status" value="1"/>
</dbReference>
<evidence type="ECO:0000256" key="1">
    <source>
        <dbReference type="ARBA" id="ARBA00022741"/>
    </source>
</evidence>
<keyword evidence="3" id="KW-0347">Helicase</keyword>
<dbReference type="InterPro" id="IPR014001">
    <property type="entry name" value="Helicase_ATP-bd"/>
</dbReference>
<dbReference type="InterPro" id="IPR041755">
    <property type="entry name" value="Hef_ID"/>
</dbReference>
<name>T0ZDN6_9ZZZZ</name>
<evidence type="ECO:0000256" key="4">
    <source>
        <dbReference type="ARBA" id="ARBA00022840"/>
    </source>
</evidence>
<dbReference type="GO" id="GO:0016787">
    <property type="term" value="F:hydrolase activity"/>
    <property type="evidence" value="ECO:0007669"/>
    <property type="project" value="UniProtKB-KW"/>
</dbReference>
<dbReference type="PANTHER" id="PTHR14025:SF20">
    <property type="entry name" value="FANCONI ANEMIA GROUP M PROTEIN"/>
    <property type="match status" value="1"/>
</dbReference>
<proteinExistence type="predicted"/>
<accession>T0ZDN6</accession>
<dbReference type="SUPFAM" id="SSF52540">
    <property type="entry name" value="P-loop containing nucleoside triphosphate hydrolases"/>
    <property type="match status" value="1"/>
</dbReference>
<dbReference type="PANTHER" id="PTHR14025">
    <property type="entry name" value="FANCONI ANEMIA GROUP M FANCM FAMILY MEMBER"/>
    <property type="match status" value="1"/>
</dbReference>
<dbReference type="GO" id="GO:0004386">
    <property type="term" value="F:helicase activity"/>
    <property type="evidence" value="ECO:0007669"/>
    <property type="project" value="UniProtKB-KW"/>
</dbReference>
<protein>
    <submittedName>
        <fullName evidence="7">Hef nuclease</fullName>
    </submittedName>
</protein>
<dbReference type="Pfam" id="PF00271">
    <property type="entry name" value="Helicase_C"/>
    <property type="match status" value="1"/>
</dbReference>
<dbReference type="Pfam" id="PF00270">
    <property type="entry name" value="DEAD"/>
    <property type="match status" value="1"/>
</dbReference>
<organism evidence="7">
    <name type="scientific">mine drainage metagenome</name>
    <dbReference type="NCBI Taxonomy" id="410659"/>
    <lineage>
        <taxon>unclassified sequences</taxon>
        <taxon>metagenomes</taxon>
        <taxon>ecological metagenomes</taxon>
    </lineage>
</organism>
<dbReference type="SMART" id="SM00490">
    <property type="entry name" value="HELICc"/>
    <property type="match status" value="1"/>
</dbReference>
<dbReference type="Gene3D" id="1.20.1320.20">
    <property type="entry name" value="hef helicase domain"/>
    <property type="match status" value="1"/>
</dbReference>
<dbReference type="PROSITE" id="PS51194">
    <property type="entry name" value="HELICASE_CTER"/>
    <property type="match status" value="1"/>
</dbReference>
<reference evidence="7" key="1">
    <citation type="submission" date="2013-08" db="EMBL/GenBank/DDBJ databases">
        <authorList>
            <person name="Mendez C."/>
            <person name="Richter M."/>
            <person name="Ferrer M."/>
            <person name="Sanchez J."/>
        </authorList>
    </citation>
    <scope>NUCLEOTIDE SEQUENCE</scope>
</reference>
<keyword evidence="1" id="KW-0547">Nucleotide-binding</keyword>
<dbReference type="Gene3D" id="3.40.50.300">
    <property type="entry name" value="P-loop containing nucleotide triphosphate hydrolases"/>
    <property type="match status" value="2"/>
</dbReference>
<gene>
    <name evidence="7" type="ORF">B1B_12700</name>
</gene>
<dbReference type="GO" id="GO:0005524">
    <property type="term" value="F:ATP binding"/>
    <property type="evidence" value="ECO:0007669"/>
    <property type="project" value="UniProtKB-KW"/>
</dbReference>
<feature type="domain" description="Helicase C-terminal" evidence="6">
    <location>
        <begin position="272"/>
        <end position="401"/>
    </location>
</feature>
<evidence type="ECO:0000313" key="7">
    <source>
        <dbReference type="EMBL" id="EQD46241.1"/>
    </source>
</evidence>